<comment type="caution">
    <text evidence="3">The sequence shown here is derived from an EMBL/GenBank/DDBJ whole genome shotgun (WGS) entry which is preliminary data.</text>
</comment>
<gene>
    <name evidence="3" type="ORF">GCM10011444_02990</name>
</gene>
<keyword evidence="4" id="KW-1185">Reference proteome</keyword>
<feature type="transmembrane region" description="Helical" evidence="1">
    <location>
        <begin position="834"/>
        <end position="856"/>
    </location>
</feature>
<keyword evidence="1" id="KW-0812">Transmembrane</keyword>
<evidence type="ECO:0000256" key="1">
    <source>
        <dbReference type="SAM" id="Phobius"/>
    </source>
</evidence>
<name>A0ABQ2BU71_9FLAO</name>
<organism evidence="3 4">
    <name type="scientific">Winogradskyella haliclonae</name>
    <dbReference type="NCBI Taxonomy" id="2048558"/>
    <lineage>
        <taxon>Bacteria</taxon>
        <taxon>Pseudomonadati</taxon>
        <taxon>Bacteroidota</taxon>
        <taxon>Flavobacteriia</taxon>
        <taxon>Flavobacteriales</taxon>
        <taxon>Flavobacteriaceae</taxon>
        <taxon>Winogradskyella</taxon>
    </lineage>
</organism>
<accession>A0ABQ2BU71</accession>
<evidence type="ECO:0000313" key="4">
    <source>
        <dbReference type="Proteomes" id="UP000624701"/>
    </source>
</evidence>
<evidence type="ECO:0000259" key="2">
    <source>
        <dbReference type="Pfam" id="PF12770"/>
    </source>
</evidence>
<reference evidence="4" key="1">
    <citation type="journal article" date="2019" name="Int. J. Syst. Evol. Microbiol.">
        <title>The Global Catalogue of Microorganisms (GCM) 10K type strain sequencing project: providing services to taxonomists for standard genome sequencing and annotation.</title>
        <authorList>
            <consortium name="The Broad Institute Genomics Platform"/>
            <consortium name="The Broad Institute Genome Sequencing Center for Infectious Disease"/>
            <person name="Wu L."/>
            <person name="Ma J."/>
        </authorList>
    </citation>
    <scope>NUCLEOTIDE SEQUENCE [LARGE SCALE GENOMIC DNA]</scope>
    <source>
        <strain evidence="4">CCM 8681</strain>
    </source>
</reference>
<dbReference type="Proteomes" id="UP000624701">
    <property type="component" value="Unassembled WGS sequence"/>
</dbReference>
<sequence length="862" mass="99400">MKNLFVLFFVSSFSVCFSQTLEERIYASTEQFYSEPNLKNLQILNSEIKIYEPQLRTEDEYFAFINLIVNKAYYLGEQNKQREAISAYEKAHQIYIKNNVASYDIVEYCLIPLGILYHKTNAYLKAENIIKHYIVIAKKQNNKTQQITGSINLAGLYQSLNRHQSVINIIDKTLQIDGIKKQQKQRLNSLKRRSQLLLETNQEKLLLDGDIVFSIKEDFETLQLKYQLNLKNEDYNKAFSYFNRIKNNTLKNKLTSSRALAKLSFQEAQLYYLINKPDKALQELKNTLAILLPKFKDLQHLNETNLYPENTFLDVFDLLAEMEANPEKKLSYHNLGIYVANLLDYESSSEESLIVKANANRNRSEKCIGILHQLYLKDRDSIFLQQAINYAEQHKVSILKNRSERRNRIQKYGDSDSTLIKENLLLKEQRQLTNRLLNRPANKNLINAQDSIRLRLIKINNELKFLQDLIKQNYSIESTKAITLKDIYTKLKAENTTIVEYFYGKNAIYQFVFSEKNHAFNKIPIHQNTTQDIINFISYFNDATKINSDVAAYTEDAFSIYNLLKFNAVSDQPNVIIIPDGWINFIPFETLLYTKTTSTIFSKMPFVVNNQSLAYNSSLLFYLNDNKERLEDNLLGIFPVFKDSNQELLHTINEAKSIETQIPSKLLMHQLATKESFIKKASDYSILHLSTHATSGDFVNPATISFSNTILSLNELYNLNLNPNLVVLSACETGIGKLVKGEGTMSIASGFQYAGAKNILFSLWQINDLSTSEIMSSFYRYYGNGKSAVFSNTQSKIDYLSNNTISNAKKSPYYWGAFTYYGDSQELKSAKSIVLLWSLGVLALLIIVFLMFKYYYKNANGT</sequence>
<dbReference type="PANTHER" id="PTHR10098">
    <property type="entry name" value="RAPSYN-RELATED"/>
    <property type="match status" value="1"/>
</dbReference>
<dbReference type="EMBL" id="BMDQ01000001">
    <property type="protein sequence ID" value="GGI55990.1"/>
    <property type="molecule type" value="Genomic_DNA"/>
</dbReference>
<dbReference type="InterPro" id="IPR011990">
    <property type="entry name" value="TPR-like_helical_dom_sf"/>
</dbReference>
<dbReference type="RefSeq" id="WP_188372930.1">
    <property type="nucleotide sequence ID" value="NZ_BMDQ01000001.1"/>
</dbReference>
<feature type="domain" description="CHAT" evidence="2">
    <location>
        <begin position="573"/>
        <end position="823"/>
    </location>
</feature>
<dbReference type="InterPro" id="IPR024983">
    <property type="entry name" value="CHAT_dom"/>
</dbReference>
<dbReference type="SUPFAM" id="SSF48452">
    <property type="entry name" value="TPR-like"/>
    <property type="match status" value="1"/>
</dbReference>
<evidence type="ECO:0000313" key="3">
    <source>
        <dbReference type="EMBL" id="GGI55990.1"/>
    </source>
</evidence>
<keyword evidence="1" id="KW-1133">Transmembrane helix</keyword>
<dbReference type="Gene3D" id="1.25.40.10">
    <property type="entry name" value="Tetratricopeptide repeat domain"/>
    <property type="match status" value="1"/>
</dbReference>
<keyword evidence="1" id="KW-0472">Membrane</keyword>
<proteinExistence type="predicted"/>
<protein>
    <recommendedName>
        <fullName evidence="2">CHAT domain-containing protein</fullName>
    </recommendedName>
</protein>
<dbReference type="Pfam" id="PF12770">
    <property type="entry name" value="CHAT"/>
    <property type="match status" value="1"/>
</dbReference>